<dbReference type="PANTHER" id="PTHR43027:SF2">
    <property type="entry name" value="TRANSPORT PERMEASE PROTEIN"/>
    <property type="match status" value="1"/>
</dbReference>
<protein>
    <recommendedName>
        <fullName evidence="5">Transport permease protein</fullName>
    </recommendedName>
</protein>
<evidence type="ECO:0000313" key="7">
    <source>
        <dbReference type="EMBL" id="GAA6167170.1"/>
    </source>
</evidence>
<dbReference type="PANTHER" id="PTHR43027">
    <property type="entry name" value="DOXORUBICIN RESISTANCE ABC TRANSPORTER PERMEASE PROTEIN DRRC-RELATED"/>
    <property type="match status" value="1"/>
</dbReference>
<gene>
    <name evidence="7" type="ORF">NBRC116591_09800</name>
</gene>
<feature type="transmembrane region" description="Helical" evidence="5">
    <location>
        <begin position="144"/>
        <end position="167"/>
    </location>
</feature>
<reference evidence="7 8" key="1">
    <citation type="submission" date="2024-04" db="EMBL/GenBank/DDBJ databases">
        <title>Draft genome sequence of Sessilibacter corallicola NBRC 116591.</title>
        <authorList>
            <person name="Miyakawa T."/>
            <person name="Kusuya Y."/>
            <person name="Miura T."/>
        </authorList>
    </citation>
    <scope>NUCLEOTIDE SEQUENCE [LARGE SCALE GENOMIC DNA]</scope>
    <source>
        <strain evidence="7 8">KU-00831-HH</strain>
    </source>
</reference>
<keyword evidence="5" id="KW-0813">Transport</keyword>
<dbReference type="InterPro" id="IPR047817">
    <property type="entry name" value="ABC2_TM_bact-type"/>
</dbReference>
<keyword evidence="5" id="KW-1003">Cell membrane</keyword>
<dbReference type="Proteomes" id="UP001465153">
    <property type="component" value="Unassembled WGS sequence"/>
</dbReference>
<comment type="similarity">
    <text evidence="5">Belongs to the ABC-2 integral membrane protein family.</text>
</comment>
<feature type="domain" description="ABC transmembrane type-2" evidence="6">
    <location>
        <begin position="102"/>
        <end position="336"/>
    </location>
</feature>
<evidence type="ECO:0000256" key="4">
    <source>
        <dbReference type="ARBA" id="ARBA00023136"/>
    </source>
</evidence>
<evidence type="ECO:0000256" key="1">
    <source>
        <dbReference type="ARBA" id="ARBA00004141"/>
    </source>
</evidence>
<comment type="caution">
    <text evidence="7">The sequence shown here is derived from an EMBL/GenBank/DDBJ whole genome shotgun (WGS) entry which is preliminary data.</text>
</comment>
<evidence type="ECO:0000313" key="8">
    <source>
        <dbReference type="Proteomes" id="UP001465153"/>
    </source>
</evidence>
<sequence>MKRILSLFLARNKEYYRDRASLIWSFVMPPLIIAVVALAFSRGEQPLFRLGVLGETTAEISQKIDQKGVQVIRYDDQEEALQKIKYHQIDLLIQPSTEQFWVNPISQKSDFVKTLFIDHASFESGTSNWQENTVSGNKVRYVDWAIPGIIGMNLMFSSLFGIGYVIVRYRKNGVLKRLQASPVRPIEFLTAQILSRLIIMIIVSAIVFMVANFILDFVMLGSYFNLFLVAVLGMLSLLSLGLIVASRLANEEFANGLLNFFAFPMMLLSEVWFSLDGAPQWMSTISSCLPLTHMVQSARAIMLDGAGLADISHHLLVLGLMTTVFMIIATSIFRWRES</sequence>
<name>A0ABQ0A693_9GAMM</name>
<dbReference type="EMBL" id="BAABWN010000003">
    <property type="protein sequence ID" value="GAA6167170.1"/>
    <property type="molecule type" value="Genomic_DNA"/>
</dbReference>
<feature type="transmembrane region" description="Helical" evidence="5">
    <location>
        <begin position="223"/>
        <end position="245"/>
    </location>
</feature>
<comment type="subcellular location">
    <subcellularLocation>
        <location evidence="5">Cell inner membrane</location>
        <topology evidence="5">Multi-pass membrane protein</topology>
    </subcellularLocation>
    <subcellularLocation>
        <location evidence="1">Membrane</location>
        <topology evidence="1">Multi-pass membrane protein</topology>
    </subcellularLocation>
</comment>
<feature type="transmembrane region" description="Helical" evidence="5">
    <location>
        <begin position="311"/>
        <end position="333"/>
    </location>
</feature>
<dbReference type="InterPro" id="IPR052902">
    <property type="entry name" value="ABC-2_transporter"/>
</dbReference>
<keyword evidence="2 5" id="KW-0812">Transmembrane</keyword>
<accession>A0ABQ0A693</accession>
<evidence type="ECO:0000256" key="2">
    <source>
        <dbReference type="ARBA" id="ARBA00022692"/>
    </source>
</evidence>
<evidence type="ECO:0000256" key="5">
    <source>
        <dbReference type="RuleBase" id="RU361157"/>
    </source>
</evidence>
<proteinExistence type="inferred from homology"/>
<dbReference type="PROSITE" id="PS51012">
    <property type="entry name" value="ABC_TM2"/>
    <property type="match status" value="1"/>
</dbReference>
<dbReference type="InterPro" id="IPR013525">
    <property type="entry name" value="ABC2_TM"/>
</dbReference>
<evidence type="ECO:0000259" key="6">
    <source>
        <dbReference type="PROSITE" id="PS51012"/>
    </source>
</evidence>
<feature type="transmembrane region" description="Helical" evidence="5">
    <location>
        <begin position="21"/>
        <end position="40"/>
    </location>
</feature>
<feature type="transmembrane region" description="Helical" evidence="5">
    <location>
        <begin position="188"/>
        <end position="211"/>
    </location>
</feature>
<dbReference type="RefSeq" id="WP_353301887.1">
    <property type="nucleotide sequence ID" value="NZ_BAABWN010000003.1"/>
</dbReference>
<evidence type="ECO:0000256" key="3">
    <source>
        <dbReference type="ARBA" id="ARBA00022989"/>
    </source>
</evidence>
<organism evidence="7 8">
    <name type="scientific">Sessilibacter corallicola</name>
    <dbReference type="NCBI Taxonomy" id="2904075"/>
    <lineage>
        <taxon>Bacteria</taxon>
        <taxon>Pseudomonadati</taxon>
        <taxon>Pseudomonadota</taxon>
        <taxon>Gammaproteobacteria</taxon>
        <taxon>Cellvibrionales</taxon>
        <taxon>Cellvibrionaceae</taxon>
        <taxon>Sessilibacter</taxon>
    </lineage>
</organism>
<keyword evidence="4 5" id="KW-0472">Membrane</keyword>
<keyword evidence="8" id="KW-1185">Reference proteome</keyword>
<feature type="transmembrane region" description="Helical" evidence="5">
    <location>
        <begin position="257"/>
        <end position="275"/>
    </location>
</feature>
<dbReference type="Pfam" id="PF01061">
    <property type="entry name" value="ABC2_membrane"/>
    <property type="match status" value="1"/>
</dbReference>
<keyword evidence="3 5" id="KW-1133">Transmembrane helix</keyword>